<feature type="compositionally biased region" description="Polar residues" evidence="5">
    <location>
        <begin position="241"/>
        <end position="258"/>
    </location>
</feature>
<feature type="compositionally biased region" description="Basic and acidic residues" evidence="5">
    <location>
        <begin position="225"/>
        <end position="240"/>
    </location>
</feature>
<organism evidence="6">
    <name type="scientific">Puccinia triticina (isolate 1-1 / race 1 (BBBD))</name>
    <name type="common">Brown leaf rust fungus</name>
    <dbReference type="NCBI Taxonomy" id="630390"/>
    <lineage>
        <taxon>Eukaryota</taxon>
        <taxon>Fungi</taxon>
        <taxon>Dikarya</taxon>
        <taxon>Basidiomycota</taxon>
        <taxon>Pucciniomycotina</taxon>
        <taxon>Pucciniomycetes</taxon>
        <taxon>Pucciniales</taxon>
        <taxon>Pucciniaceae</taxon>
        <taxon>Puccinia</taxon>
    </lineage>
</organism>
<evidence type="ECO:0000256" key="2">
    <source>
        <dbReference type="ARBA" id="ARBA00004496"/>
    </source>
</evidence>
<evidence type="ECO:0000256" key="5">
    <source>
        <dbReference type="SAM" id="MobiDB-lite"/>
    </source>
</evidence>
<dbReference type="EnsemblFungi" id="PTTG_06935-t43_1">
    <property type="protein sequence ID" value="PTTG_06935-t43_1-p1"/>
    <property type="gene ID" value="PTTG_06935"/>
</dbReference>
<protein>
    <submittedName>
        <fullName evidence="6 7">Uncharacterized protein</fullName>
    </submittedName>
</protein>
<gene>
    <name evidence="6" type="ORF">PTTG_06935</name>
</gene>
<reference evidence="7" key="4">
    <citation type="submission" date="2025-05" db="UniProtKB">
        <authorList>
            <consortium name="EnsemblFungi"/>
        </authorList>
    </citation>
    <scope>IDENTIFICATION</scope>
    <source>
        <strain evidence="7">isolate 1-1 / race 1 (BBBD)</strain>
    </source>
</reference>
<dbReference type="InterPro" id="IPR039924">
    <property type="entry name" value="ICln/Lot5/Saf5"/>
</dbReference>
<dbReference type="GO" id="GO:0045292">
    <property type="term" value="P:mRNA cis splicing, via spliceosome"/>
    <property type="evidence" value="ECO:0007669"/>
    <property type="project" value="TreeGrafter"/>
</dbReference>
<evidence type="ECO:0000313" key="8">
    <source>
        <dbReference type="Proteomes" id="UP000005240"/>
    </source>
</evidence>
<dbReference type="PANTHER" id="PTHR21399">
    <property type="entry name" value="CHLORIDE CONDUCTANCE REGULATORY PROTEIN ICLN"/>
    <property type="match status" value="1"/>
</dbReference>
<evidence type="ECO:0000256" key="4">
    <source>
        <dbReference type="ARBA" id="ARBA00023242"/>
    </source>
</evidence>
<dbReference type="OMA" id="PRMEDQD"/>
<feature type="region of interest" description="Disordered" evidence="5">
    <location>
        <begin position="218"/>
        <end position="258"/>
    </location>
</feature>
<keyword evidence="8" id="KW-1185">Reference proteome</keyword>
<evidence type="ECO:0000256" key="1">
    <source>
        <dbReference type="ARBA" id="ARBA00004123"/>
    </source>
</evidence>
<dbReference type="GO" id="GO:0005829">
    <property type="term" value="C:cytosol"/>
    <property type="evidence" value="ECO:0007669"/>
    <property type="project" value="TreeGrafter"/>
</dbReference>
<keyword evidence="3" id="KW-0963">Cytoplasm</keyword>
<dbReference type="EMBL" id="ADAS02000131">
    <property type="protein sequence ID" value="OAV89330.1"/>
    <property type="molecule type" value="Genomic_DNA"/>
</dbReference>
<reference evidence="7 8" key="3">
    <citation type="journal article" date="2017" name="G3 (Bethesda)">
        <title>Comparative analysis highlights variable genome content of wheat rusts and divergence of the mating loci.</title>
        <authorList>
            <person name="Cuomo C.A."/>
            <person name="Bakkeren G."/>
            <person name="Khalil H.B."/>
            <person name="Panwar V."/>
            <person name="Joly D."/>
            <person name="Linning R."/>
            <person name="Sakthikumar S."/>
            <person name="Song X."/>
            <person name="Adiconis X."/>
            <person name="Fan L."/>
            <person name="Goldberg J.M."/>
            <person name="Levin J.Z."/>
            <person name="Young S."/>
            <person name="Zeng Q."/>
            <person name="Anikster Y."/>
            <person name="Bruce M."/>
            <person name="Wang M."/>
            <person name="Yin C."/>
            <person name="McCallum B."/>
            <person name="Szabo L.J."/>
            <person name="Hulbert S."/>
            <person name="Chen X."/>
            <person name="Fellers J.P."/>
        </authorList>
    </citation>
    <scope>NUCLEOTIDE SEQUENCE</scope>
    <source>
        <strain evidence="8">Isolate 1-1 / race 1 (BBBD)</strain>
        <strain evidence="7">isolate 1-1 / race 1 (BBBD)</strain>
    </source>
</reference>
<dbReference type="STRING" id="630390.A0A0C4F1G4"/>
<dbReference type="GO" id="GO:0005681">
    <property type="term" value="C:spliceosomal complex"/>
    <property type="evidence" value="ECO:0007669"/>
    <property type="project" value="TreeGrafter"/>
</dbReference>
<dbReference type="VEuPathDB" id="FungiDB:PTTG_06935"/>
<feature type="region of interest" description="Disordered" evidence="5">
    <location>
        <begin position="1"/>
        <end position="44"/>
    </location>
</feature>
<dbReference type="GO" id="GO:0000387">
    <property type="term" value="P:spliceosomal snRNP assembly"/>
    <property type="evidence" value="ECO:0007669"/>
    <property type="project" value="TreeGrafter"/>
</dbReference>
<dbReference type="InterPro" id="IPR011993">
    <property type="entry name" value="PH-like_dom_sf"/>
</dbReference>
<dbReference type="Pfam" id="PF03517">
    <property type="entry name" value="Voldacs"/>
    <property type="match status" value="1"/>
</dbReference>
<evidence type="ECO:0000256" key="3">
    <source>
        <dbReference type="ARBA" id="ARBA00022490"/>
    </source>
</evidence>
<evidence type="ECO:0000313" key="7">
    <source>
        <dbReference type="EnsemblFungi" id="PTTG_06935-t43_1-p1"/>
    </source>
</evidence>
<dbReference type="PANTHER" id="PTHR21399:SF0">
    <property type="entry name" value="METHYLOSOME SUBUNIT PICLN"/>
    <property type="match status" value="1"/>
</dbReference>
<reference evidence="6" key="2">
    <citation type="submission" date="2016-05" db="EMBL/GenBank/DDBJ databases">
        <title>Comparative analysis highlights variable genome content of wheat rusts and divergence of the mating loci.</title>
        <authorList>
            <person name="Cuomo C.A."/>
            <person name="Bakkeren G."/>
            <person name="Szabo L."/>
            <person name="Khalil H."/>
            <person name="Joly D."/>
            <person name="Goldberg J."/>
            <person name="Young S."/>
            <person name="Zeng Q."/>
            <person name="Fellers J."/>
        </authorList>
    </citation>
    <scope>NUCLEOTIDE SEQUENCE [LARGE SCALE GENOMIC DNA]</scope>
    <source>
        <strain evidence="6">1-1 BBBD Race 1</strain>
    </source>
</reference>
<feature type="compositionally biased region" description="Acidic residues" evidence="5">
    <location>
        <begin position="170"/>
        <end position="181"/>
    </location>
</feature>
<dbReference type="Gene3D" id="2.30.29.30">
    <property type="entry name" value="Pleckstrin-homology domain (PH domain)/Phosphotyrosine-binding domain (PTB)"/>
    <property type="match status" value="1"/>
</dbReference>
<proteinExistence type="predicted"/>
<dbReference type="GO" id="GO:0034715">
    <property type="term" value="C:pICln-Sm protein complex"/>
    <property type="evidence" value="ECO:0007669"/>
    <property type="project" value="TreeGrafter"/>
</dbReference>
<name>A0A0C4F1G4_PUCT1</name>
<accession>A0A0C4F1G4</accession>
<reference evidence="6" key="1">
    <citation type="submission" date="2009-11" db="EMBL/GenBank/DDBJ databases">
        <authorList>
            <consortium name="The Broad Institute Genome Sequencing Platform"/>
            <person name="Ward D."/>
            <person name="Feldgarden M."/>
            <person name="Earl A."/>
            <person name="Young S.K."/>
            <person name="Zeng Q."/>
            <person name="Koehrsen M."/>
            <person name="Alvarado L."/>
            <person name="Berlin A."/>
            <person name="Bochicchio J."/>
            <person name="Borenstein D."/>
            <person name="Chapman S.B."/>
            <person name="Chen Z."/>
            <person name="Engels R."/>
            <person name="Freedman E."/>
            <person name="Gellesch M."/>
            <person name="Goldberg J."/>
            <person name="Griggs A."/>
            <person name="Gujja S."/>
            <person name="Heilman E."/>
            <person name="Heiman D."/>
            <person name="Hepburn T."/>
            <person name="Howarth C."/>
            <person name="Jen D."/>
            <person name="Larson L."/>
            <person name="Lewis B."/>
            <person name="Mehta T."/>
            <person name="Park D."/>
            <person name="Pearson M."/>
            <person name="Roberts A."/>
            <person name="Saif S."/>
            <person name="Shea T."/>
            <person name="Shenoy N."/>
            <person name="Sisk P."/>
            <person name="Stolte C."/>
            <person name="Sykes S."/>
            <person name="Thomson T."/>
            <person name="Walk T."/>
            <person name="White J."/>
            <person name="Yandava C."/>
            <person name="Izard J."/>
            <person name="Baranova O.V."/>
            <person name="Blanton J.M."/>
            <person name="Tanner A.C."/>
            <person name="Dewhirst F.E."/>
            <person name="Haas B."/>
            <person name="Nusbaum C."/>
            <person name="Birren B."/>
        </authorList>
    </citation>
    <scope>NUCLEOTIDE SEQUENCE [LARGE SCALE GENOMIC DNA]</scope>
    <source>
        <strain evidence="6">1-1 BBBD Race 1</strain>
    </source>
</reference>
<comment type="subcellular location">
    <subcellularLocation>
        <location evidence="2">Cytoplasm</location>
    </subcellularLocation>
    <subcellularLocation>
        <location evidence="1">Nucleus</location>
    </subcellularLocation>
</comment>
<dbReference type="OrthoDB" id="19714at2759"/>
<keyword evidence="4" id="KW-0539">Nucleus</keyword>
<dbReference type="Proteomes" id="UP000005240">
    <property type="component" value="Unassembled WGS sequence"/>
</dbReference>
<dbReference type="AlphaFoldDB" id="A0A0C4F1G4"/>
<sequence>MTTSEMTIRQIEGQAKFRGTASGQTARTNAQREAHPGQTEEDQDEEIFHSFTPASFDLLVPKLKLKLDSVRLHLDNLPPPTAFQSRHPQLVSSISLLTEWSDLLCSSIIMTERELSFYSKERDRSIIIPYQAISLHGISGGGVDAQLYCQLDLVEMIASQRRSLGGTGQQEEEEEQEEQEEPIALIITPEEGDRSTLVQEIFQAMSYCASLHPTILPRMEDQDDKDDHHLLEALLDHDTSTEQPSADQLSVSNRFQPY</sequence>
<evidence type="ECO:0000313" key="6">
    <source>
        <dbReference type="EMBL" id="OAV89330.1"/>
    </source>
</evidence>
<feature type="region of interest" description="Disordered" evidence="5">
    <location>
        <begin position="162"/>
        <end position="184"/>
    </location>
</feature>